<sequence>MAPRNRSPRAADIYDIFEQGRTYAPEKNRVRVSRTAVVRRLGALLPSLGYASLIENPYEEDRPPKVACRAWSDGDVDFSSEFTAAEDMLYARARSGRKRLDDGEGFASYTRMFLGLSCGERPLRGDVVFSRGRKEYAFMVVEYPPEVREESIRAGLRPFDGIDGFASACEAAVPDYVLDIEHETMSAFAEWNSTTPCGRTGKLLSERTANEQLRFLTDLGGTLRSVGCDGLADGLSETIFSYDTYAAFRPVYQRIREKMPIADPKRTRKSHLISALARYGSFLTVV</sequence>
<reference evidence="1 2" key="1">
    <citation type="journal article" date="2009" name="PLoS Genet.">
        <title>The Bifidobacterium dentium Bd1 genome sequence reflects its genetic adaptation to the human oral cavity.</title>
        <authorList>
            <person name="Ventura M."/>
            <person name="Turroni F."/>
            <person name="Zomer A."/>
            <person name="Foroni E."/>
            <person name="Giubellini V."/>
            <person name="Bottacini F."/>
            <person name="Canchaya C."/>
            <person name="Claesson M.J."/>
            <person name="He F."/>
            <person name="Mantzourani M."/>
            <person name="Mulas L."/>
            <person name="Ferrarini A."/>
            <person name="Gao B."/>
            <person name="Delledonne M."/>
            <person name="Henrissat B."/>
            <person name="Coutinho P."/>
            <person name="Oggioni M."/>
            <person name="Gupta R.S."/>
            <person name="Zhang Z."/>
            <person name="Beighton D."/>
            <person name="Fitzgerald G.F."/>
            <person name="O'Toole P.W."/>
            <person name="van Sinderen D."/>
        </authorList>
    </citation>
    <scope>NUCLEOTIDE SEQUENCE [LARGE SCALE GENOMIC DNA]</scope>
    <source>
        <strain evidence="2">ATCC 27534 / DSM 20436 / JCM 1195 / Bd1</strain>
    </source>
</reference>
<name>D2Q5V4_BIFDB</name>
<dbReference type="EMBL" id="CP001750">
    <property type="protein sequence ID" value="ADB10319.1"/>
    <property type="molecule type" value="Genomic_DNA"/>
</dbReference>
<dbReference type="AlphaFoldDB" id="D2Q5V4"/>
<evidence type="ECO:0000313" key="1">
    <source>
        <dbReference type="EMBL" id="ADB10319.1"/>
    </source>
</evidence>
<accession>D2Q5V4</accession>
<keyword evidence="2" id="KW-1185">Reference proteome</keyword>
<dbReference type="KEGG" id="bde:BDP_1728"/>
<evidence type="ECO:0000313" key="2">
    <source>
        <dbReference type="Proteomes" id="UP000008693"/>
    </source>
</evidence>
<dbReference type="Proteomes" id="UP000008693">
    <property type="component" value="Chromosome"/>
</dbReference>
<proteinExistence type="predicted"/>
<gene>
    <name evidence="1" type="ordered locus">BDP_1728</name>
</gene>
<protein>
    <submittedName>
        <fullName evidence="1">Uncharacterized protein</fullName>
    </submittedName>
</protein>
<organism evidence="1 2">
    <name type="scientific">Bifidobacterium dentium (strain ATCC 27534 / DSM 20436 / JCM 1195 / Bd1)</name>
    <dbReference type="NCBI Taxonomy" id="401473"/>
    <lineage>
        <taxon>Bacteria</taxon>
        <taxon>Bacillati</taxon>
        <taxon>Actinomycetota</taxon>
        <taxon>Actinomycetes</taxon>
        <taxon>Bifidobacteriales</taxon>
        <taxon>Bifidobacteriaceae</taxon>
        <taxon>Bifidobacterium</taxon>
    </lineage>
</organism>
<dbReference type="HOGENOM" id="CLU_972048_0_0_11"/>